<name>A0ABR4PLS3_9HELO</name>
<comment type="caution">
    <text evidence="2">The sequence shown here is derived from an EMBL/GenBank/DDBJ whole genome shotgun (WGS) entry which is preliminary data.</text>
</comment>
<reference evidence="2 3" key="1">
    <citation type="submission" date="2024-06" db="EMBL/GenBank/DDBJ databases">
        <title>Complete genome of Phlyctema vagabunda strain 19-DSS-EL-015.</title>
        <authorList>
            <person name="Fiorenzani C."/>
        </authorList>
    </citation>
    <scope>NUCLEOTIDE SEQUENCE [LARGE SCALE GENOMIC DNA]</scope>
    <source>
        <strain evidence="2 3">19-DSS-EL-015</strain>
    </source>
</reference>
<evidence type="ECO:0000256" key="1">
    <source>
        <dbReference type="SAM" id="MobiDB-lite"/>
    </source>
</evidence>
<evidence type="ECO:0000313" key="3">
    <source>
        <dbReference type="Proteomes" id="UP001629113"/>
    </source>
</evidence>
<proteinExistence type="predicted"/>
<accession>A0ABR4PLS3</accession>
<organism evidence="2 3">
    <name type="scientific">Phlyctema vagabunda</name>
    <dbReference type="NCBI Taxonomy" id="108571"/>
    <lineage>
        <taxon>Eukaryota</taxon>
        <taxon>Fungi</taxon>
        <taxon>Dikarya</taxon>
        <taxon>Ascomycota</taxon>
        <taxon>Pezizomycotina</taxon>
        <taxon>Leotiomycetes</taxon>
        <taxon>Helotiales</taxon>
        <taxon>Dermateaceae</taxon>
        <taxon>Phlyctema</taxon>
    </lineage>
</organism>
<dbReference type="EMBL" id="JBFCZG010000003">
    <property type="protein sequence ID" value="KAL3424285.1"/>
    <property type="molecule type" value="Genomic_DNA"/>
</dbReference>
<feature type="region of interest" description="Disordered" evidence="1">
    <location>
        <begin position="1"/>
        <end position="76"/>
    </location>
</feature>
<evidence type="ECO:0008006" key="4">
    <source>
        <dbReference type="Google" id="ProtNLM"/>
    </source>
</evidence>
<gene>
    <name evidence="2" type="ORF">PVAG01_03566</name>
</gene>
<protein>
    <recommendedName>
        <fullName evidence="4">C3H1-type domain-containing protein</fullName>
    </recommendedName>
</protein>
<sequence length="387" mass="41626">MPEQFKPGRDRPAKTGGQGQGNVDPYALGTWRRNDNATRGPSGSPSSQMAQNPNANKPVGSGGMAPSNALTGFSNTSGVPANPNMINYHPVTGGPIKDGVPYNETYPGPVYPTGAQRQFSFAYCYDRGDGKFTPLIPADELPPAAGYPVHIGAEGMMVLPVPQAHPPSFYPGRGMGIPMVPRDVVTAFPVYDPLGPKTKEATVQATIDNIVGTNPNGDVVAKVPRRVKVYCDKWVHEGVCSFVQLGCKYKHEMPHDRATQKSLGLNGYPAWYKRAMLVEFKNDDVPLGSYDNILNSHRINGGAPDHIGGVQPPKSNWRGRRPTNQAVSAREQDSDNDNGGETVVFTGRRRETDLGPISPPSRVARASNSNPFGALSGDDEDMDEGEM</sequence>
<evidence type="ECO:0000313" key="2">
    <source>
        <dbReference type="EMBL" id="KAL3424285.1"/>
    </source>
</evidence>
<dbReference type="Proteomes" id="UP001629113">
    <property type="component" value="Unassembled WGS sequence"/>
</dbReference>
<feature type="region of interest" description="Disordered" evidence="1">
    <location>
        <begin position="302"/>
        <end position="387"/>
    </location>
</feature>
<feature type="compositionally biased region" description="Basic and acidic residues" evidence="1">
    <location>
        <begin position="1"/>
        <end position="13"/>
    </location>
</feature>
<keyword evidence="3" id="KW-1185">Reference proteome</keyword>
<feature type="compositionally biased region" description="Acidic residues" evidence="1">
    <location>
        <begin position="377"/>
        <end position="387"/>
    </location>
</feature>
<feature type="compositionally biased region" description="Polar residues" evidence="1">
    <location>
        <begin position="37"/>
        <end position="55"/>
    </location>
</feature>